<comment type="caution">
    <text evidence="1">The sequence shown here is derived from an EMBL/GenBank/DDBJ whole genome shotgun (WGS) entry which is preliminary data.</text>
</comment>
<gene>
    <name evidence="1" type="ORF">A9J31_12040</name>
</gene>
<dbReference type="EMBL" id="LZDS01000003">
    <property type="protein sequence ID" value="OBX29831.1"/>
    <property type="molecule type" value="Genomic_DNA"/>
</dbReference>
<accession>A0A1A7RD09</accession>
<dbReference type="STRING" id="1443941.A9J31_12040"/>
<keyword evidence="2" id="KW-1185">Reference proteome</keyword>
<protein>
    <submittedName>
        <fullName evidence="1">Uncharacterized protein</fullName>
    </submittedName>
</protein>
<proteinExistence type="predicted"/>
<evidence type="ECO:0000313" key="1">
    <source>
        <dbReference type="EMBL" id="OBX29831.1"/>
    </source>
</evidence>
<dbReference type="AlphaFoldDB" id="A0A1A7RD09"/>
<organism evidence="1 2">
    <name type="scientific">Acinetobacter gandensis</name>
    <dbReference type="NCBI Taxonomy" id="1443941"/>
    <lineage>
        <taxon>Bacteria</taxon>
        <taxon>Pseudomonadati</taxon>
        <taxon>Pseudomonadota</taxon>
        <taxon>Gammaproteobacteria</taxon>
        <taxon>Moraxellales</taxon>
        <taxon>Moraxellaceae</taxon>
        <taxon>Acinetobacter</taxon>
    </lineage>
</organism>
<reference evidence="2" key="1">
    <citation type="submission" date="2016-06" db="EMBL/GenBank/DDBJ databases">
        <authorList>
            <person name="Radolfova-Krizova L."/>
            <person name="Nemec A."/>
        </authorList>
    </citation>
    <scope>NUCLEOTIDE SEQUENCE [LARGE SCALE GENOMIC DNA]</scope>
    <source>
        <strain evidence="2">ANC 4275</strain>
    </source>
</reference>
<dbReference type="Proteomes" id="UP000185753">
    <property type="component" value="Unassembled WGS sequence"/>
</dbReference>
<name>A0A1A7RD09_9GAMM</name>
<evidence type="ECO:0000313" key="2">
    <source>
        <dbReference type="Proteomes" id="UP000185753"/>
    </source>
</evidence>
<sequence>MCFQPHSNEQSSTNSMKIINFIESYVYKKYNDRILKYIFSFDSFTSAFLLNDLELRGKAE</sequence>